<evidence type="ECO:0000256" key="3">
    <source>
        <dbReference type="SAM" id="MobiDB-lite"/>
    </source>
</evidence>
<name>A0AAN7R5U0_TRANT</name>
<organism evidence="4 5">
    <name type="scientific">Trapa natans</name>
    <name type="common">Water chestnut</name>
    <dbReference type="NCBI Taxonomy" id="22666"/>
    <lineage>
        <taxon>Eukaryota</taxon>
        <taxon>Viridiplantae</taxon>
        <taxon>Streptophyta</taxon>
        <taxon>Embryophyta</taxon>
        <taxon>Tracheophyta</taxon>
        <taxon>Spermatophyta</taxon>
        <taxon>Magnoliopsida</taxon>
        <taxon>eudicotyledons</taxon>
        <taxon>Gunneridae</taxon>
        <taxon>Pentapetalae</taxon>
        <taxon>rosids</taxon>
        <taxon>malvids</taxon>
        <taxon>Myrtales</taxon>
        <taxon>Lythraceae</taxon>
        <taxon>Trapa</taxon>
    </lineage>
</organism>
<feature type="region of interest" description="Disordered" evidence="3">
    <location>
        <begin position="210"/>
        <end position="248"/>
    </location>
</feature>
<feature type="compositionally biased region" description="Low complexity" evidence="3">
    <location>
        <begin position="210"/>
        <end position="222"/>
    </location>
</feature>
<evidence type="ECO:0000313" key="4">
    <source>
        <dbReference type="EMBL" id="KAK4788401.1"/>
    </source>
</evidence>
<dbReference type="Proteomes" id="UP001346149">
    <property type="component" value="Unassembled WGS sequence"/>
</dbReference>
<dbReference type="EMBL" id="JAXQNO010000011">
    <property type="protein sequence ID" value="KAK4788401.1"/>
    <property type="molecule type" value="Genomic_DNA"/>
</dbReference>
<dbReference type="AlphaFoldDB" id="A0AAN7R5U0"/>
<dbReference type="InterPro" id="IPR028457">
    <property type="entry name" value="ABI"/>
</dbReference>
<gene>
    <name evidence="4" type="ORF">SAY86_019720</name>
</gene>
<feature type="compositionally biased region" description="Low complexity" evidence="3">
    <location>
        <begin position="229"/>
        <end position="238"/>
    </location>
</feature>
<dbReference type="Gene3D" id="6.10.140.1620">
    <property type="match status" value="1"/>
</dbReference>
<accession>A0AAN7R5U0</accession>
<reference evidence="4 5" key="1">
    <citation type="journal article" date="2023" name="Hortic Res">
        <title>Pangenome of water caltrop reveals structural variations and asymmetric subgenome divergence after allopolyploidization.</title>
        <authorList>
            <person name="Zhang X."/>
            <person name="Chen Y."/>
            <person name="Wang L."/>
            <person name="Yuan Y."/>
            <person name="Fang M."/>
            <person name="Shi L."/>
            <person name="Lu R."/>
            <person name="Comes H.P."/>
            <person name="Ma Y."/>
            <person name="Chen Y."/>
            <person name="Huang G."/>
            <person name="Zhou Y."/>
            <person name="Zheng Z."/>
            <person name="Qiu Y."/>
        </authorList>
    </citation>
    <scope>NUCLEOTIDE SEQUENCE [LARGE SCALE GENOMIC DNA]</scope>
    <source>
        <strain evidence="4">F231</strain>
    </source>
</reference>
<keyword evidence="5" id="KW-1185">Reference proteome</keyword>
<dbReference type="PANTHER" id="PTHR10460:SF10">
    <property type="entry name" value="PROTEIN ABIL3"/>
    <property type="match status" value="1"/>
</dbReference>
<evidence type="ECO:0000256" key="1">
    <source>
        <dbReference type="ARBA" id="ARBA00010020"/>
    </source>
</evidence>
<comment type="function">
    <text evidence="2">Involved in regulation of actin and microtubule organization. Part of a WAVE complex that activates the Arp2/3 complex.</text>
</comment>
<sequence length="280" mass="31334">MKTAASAAARIPGGASNYDELSMQQSLQFADCLNDLKNLKQQLYTAAEHFESSYQKHEQKQIVMTSLKDYALKAFVNTVDHLGSMSYKVNSLLNEKSNELYTIEFPFSCFEQRIQACQKYISLGSFSRQSLFVKTPNHHSRYAFPGHQGISGEPPTSFVRRGRYPAEYASGPSVANEASFTKASPNQASDKRSTSPFRIQLSRCGSLVNRPISPIRSNPSSRKQFPLVPRRSASPSSRAEGDRTNDLELYASKSRGMFKALLGMRKSRNGRSSYKNLDEN</sequence>
<evidence type="ECO:0000256" key="2">
    <source>
        <dbReference type="ARBA" id="ARBA00025223"/>
    </source>
</evidence>
<dbReference type="PANTHER" id="PTHR10460">
    <property type="entry name" value="ABL INTERACTOR FAMILY MEMBER"/>
    <property type="match status" value="1"/>
</dbReference>
<protein>
    <submittedName>
        <fullName evidence="4">Uncharacterized protein</fullName>
    </submittedName>
</protein>
<evidence type="ECO:0000313" key="5">
    <source>
        <dbReference type="Proteomes" id="UP001346149"/>
    </source>
</evidence>
<feature type="compositionally biased region" description="Polar residues" evidence="3">
    <location>
        <begin position="176"/>
        <end position="188"/>
    </location>
</feature>
<comment type="similarity">
    <text evidence="1">Belongs to the ABI family.</text>
</comment>
<proteinExistence type="inferred from homology"/>
<feature type="region of interest" description="Disordered" evidence="3">
    <location>
        <begin position="175"/>
        <end position="195"/>
    </location>
</feature>
<comment type="caution">
    <text evidence="4">The sequence shown here is derived from an EMBL/GenBank/DDBJ whole genome shotgun (WGS) entry which is preliminary data.</text>
</comment>